<reference evidence="3 4" key="1">
    <citation type="journal article" date="2019" name="Int. J. Syst. Evol. Microbiol.">
        <title>The Global Catalogue of Microorganisms (GCM) 10K type strain sequencing project: providing services to taxonomists for standard genome sequencing and annotation.</title>
        <authorList>
            <consortium name="The Broad Institute Genomics Platform"/>
            <consortium name="The Broad Institute Genome Sequencing Center for Infectious Disease"/>
            <person name="Wu L."/>
            <person name="Ma J."/>
        </authorList>
    </citation>
    <scope>NUCLEOTIDE SEQUENCE [LARGE SCALE GENOMIC DNA]</scope>
    <source>
        <strain evidence="3 4">XZGYJ-43</strain>
    </source>
</reference>
<organism evidence="3 4">
    <name type="scientific">Halospeciosus flavus</name>
    <dbReference type="NCBI Taxonomy" id="3032283"/>
    <lineage>
        <taxon>Archaea</taxon>
        <taxon>Methanobacteriati</taxon>
        <taxon>Methanobacteriota</taxon>
        <taxon>Stenosarchaea group</taxon>
        <taxon>Halobacteria</taxon>
        <taxon>Halobacteriales</taxon>
        <taxon>Halobacteriaceae</taxon>
        <taxon>Halospeciosus</taxon>
    </lineage>
</organism>
<accession>A0ABD5Z726</accession>
<keyword evidence="4" id="KW-1185">Reference proteome</keyword>
<feature type="compositionally biased region" description="Basic and acidic residues" evidence="1">
    <location>
        <begin position="14"/>
        <end position="23"/>
    </location>
</feature>
<gene>
    <name evidence="3" type="ORF">ACFQJ9_16405</name>
</gene>
<name>A0ABD5Z726_9EURY</name>
<dbReference type="SUPFAM" id="SSF51182">
    <property type="entry name" value="RmlC-like cupins"/>
    <property type="match status" value="1"/>
</dbReference>
<dbReference type="AlphaFoldDB" id="A0ABD5Z726"/>
<dbReference type="Proteomes" id="UP001596447">
    <property type="component" value="Unassembled WGS sequence"/>
</dbReference>
<dbReference type="EMBL" id="JBHTAR010000011">
    <property type="protein sequence ID" value="MFC7200966.1"/>
    <property type="molecule type" value="Genomic_DNA"/>
</dbReference>
<feature type="region of interest" description="Disordered" evidence="1">
    <location>
        <begin position="1"/>
        <end position="23"/>
    </location>
</feature>
<sequence length="125" mass="13881">MGYHVVDPEDVEPTPDRPSEHRSISDYCDLEKMALNVYRVEPGEPLPLAYHVHAEQEEAFVVLAGTLHVETPEGEKVVPEGNIFVAEPESPHRAFVPEDAEETVRAVAIGAPPVDDVRPYEPDDE</sequence>
<comment type="caution">
    <text evidence="3">The sequence shown here is derived from an EMBL/GenBank/DDBJ whole genome shotgun (WGS) entry which is preliminary data.</text>
</comment>
<dbReference type="CDD" id="cd02208">
    <property type="entry name" value="cupin_RmlC-like"/>
    <property type="match status" value="1"/>
</dbReference>
<evidence type="ECO:0000313" key="3">
    <source>
        <dbReference type="EMBL" id="MFC7200966.1"/>
    </source>
</evidence>
<protein>
    <submittedName>
        <fullName evidence="3">Cupin domain-containing protein</fullName>
    </submittedName>
</protein>
<dbReference type="InterPro" id="IPR013096">
    <property type="entry name" value="Cupin_2"/>
</dbReference>
<evidence type="ECO:0000256" key="1">
    <source>
        <dbReference type="SAM" id="MobiDB-lite"/>
    </source>
</evidence>
<feature type="domain" description="Cupin type-2" evidence="2">
    <location>
        <begin position="37"/>
        <end position="100"/>
    </location>
</feature>
<proteinExistence type="predicted"/>
<dbReference type="InterPro" id="IPR011051">
    <property type="entry name" value="RmlC_Cupin_sf"/>
</dbReference>
<dbReference type="Gene3D" id="2.60.120.10">
    <property type="entry name" value="Jelly Rolls"/>
    <property type="match status" value="1"/>
</dbReference>
<dbReference type="Pfam" id="PF07883">
    <property type="entry name" value="Cupin_2"/>
    <property type="match status" value="1"/>
</dbReference>
<evidence type="ECO:0000259" key="2">
    <source>
        <dbReference type="Pfam" id="PF07883"/>
    </source>
</evidence>
<evidence type="ECO:0000313" key="4">
    <source>
        <dbReference type="Proteomes" id="UP001596447"/>
    </source>
</evidence>
<dbReference type="RefSeq" id="WP_279527726.1">
    <property type="nucleotide sequence ID" value="NZ_CP122312.1"/>
</dbReference>
<dbReference type="InterPro" id="IPR014710">
    <property type="entry name" value="RmlC-like_jellyroll"/>
</dbReference>